<dbReference type="EMBL" id="KN832985">
    <property type="protein sequence ID" value="KIM85233.1"/>
    <property type="molecule type" value="Genomic_DNA"/>
</dbReference>
<dbReference type="AlphaFoldDB" id="A0A0C3BG25"/>
<name>A0A0C3BG25_PILCF</name>
<evidence type="ECO:0000313" key="1">
    <source>
        <dbReference type="EMBL" id="KIM85233.1"/>
    </source>
</evidence>
<sequence length="57" mass="6611">MGNSSLFGGGIERLGVRFWIVSRTYTIYEYLITFGFDVCLSKDNIKPWPSQHLDSYM</sequence>
<dbReference type="HOGENOM" id="CLU_2997237_0_0_1"/>
<dbReference type="InParanoid" id="A0A0C3BG25"/>
<reference evidence="1 2" key="1">
    <citation type="submission" date="2014-04" db="EMBL/GenBank/DDBJ databases">
        <authorList>
            <consortium name="DOE Joint Genome Institute"/>
            <person name="Kuo A."/>
            <person name="Tarkka M."/>
            <person name="Buscot F."/>
            <person name="Kohler A."/>
            <person name="Nagy L.G."/>
            <person name="Floudas D."/>
            <person name="Copeland A."/>
            <person name="Barry K.W."/>
            <person name="Cichocki N."/>
            <person name="Veneault-Fourrey C."/>
            <person name="LaButti K."/>
            <person name="Lindquist E.A."/>
            <person name="Lipzen A."/>
            <person name="Lundell T."/>
            <person name="Morin E."/>
            <person name="Murat C."/>
            <person name="Sun H."/>
            <person name="Tunlid A."/>
            <person name="Henrissat B."/>
            <person name="Grigoriev I.V."/>
            <person name="Hibbett D.S."/>
            <person name="Martin F."/>
            <person name="Nordberg H.P."/>
            <person name="Cantor M.N."/>
            <person name="Hua S.X."/>
        </authorList>
    </citation>
    <scope>NUCLEOTIDE SEQUENCE [LARGE SCALE GENOMIC DNA]</scope>
    <source>
        <strain evidence="1 2">F 1598</strain>
    </source>
</reference>
<evidence type="ECO:0000313" key="2">
    <source>
        <dbReference type="Proteomes" id="UP000054166"/>
    </source>
</evidence>
<protein>
    <submittedName>
        <fullName evidence="1">Uncharacterized protein</fullName>
    </submittedName>
</protein>
<dbReference type="Proteomes" id="UP000054166">
    <property type="component" value="Unassembled WGS sequence"/>
</dbReference>
<accession>A0A0C3BG25</accession>
<reference evidence="2" key="2">
    <citation type="submission" date="2015-01" db="EMBL/GenBank/DDBJ databases">
        <title>Evolutionary Origins and Diversification of the Mycorrhizal Mutualists.</title>
        <authorList>
            <consortium name="DOE Joint Genome Institute"/>
            <consortium name="Mycorrhizal Genomics Consortium"/>
            <person name="Kohler A."/>
            <person name="Kuo A."/>
            <person name="Nagy L.G."/>
            <person name="Floudas D."/>
            <person name="Copeland A."/>
            <person name="Barry K.W."/>
            <person name="Cichocki N."/>
            <person name="Veneault-Fourrey C."/>
            <person name="LaButti K."/>
            <person name="Lindquist E.A."/>
            <person name="Lipzen A."/>
            <person name="Lundell T."/>
            <person name="Morin E."/>
            <person name="Murat C."/>
            <person name="Riley R."/>
            <person name="Ohm R."/>
            <person name="Sun H."/>
            <person name="Tunlid A."/>
            <person name="Henrissat B."/>
            <person name="Grigoriev I.V."/>
            <person name="Hibbett D.S."/>
            <person name="Martin F."/>
        </authorList>
    </citation>
    <scope>NUCLEOTIDE SEQUENCE [LARGE SCALE GENOMIC DNA]</scope>
    <source>
        <strain evidence="2">F 1598</strain>
    </source>
</reference>
<keyword evidence="2" id="KW-1185">Reference proteome</keyword>
<organism evidence="1 2">
    <name type="scientific">Piloderma croceum (strain F 1598)</name>
    <dbReference type="NCBI Taxonomy" id="765440"/>
    <lineage>
        <taxon>Eukaryota</taxon>
        <taxon>Fungi</taxon>
        <taxon>Dikarya</taxon>
        <taxon>Basidiomycota</taxon>
        <taxon>Agaricomycotina</taxon>
        <taxon>Agaricomycetes</taxon>
        <taxon>Agaricomycetidae</taxon>
        <taxon>Atheliales</taxon>
        <taxon>Atheliaceae</taxon>
        <taxon>Piloderma</taxon>
    </lineage>
</organism>
<proteinExistence type="predicted"/>
<gene>
    <name evidence="1" type="ORF">PILCRDRAFT_817235</name>
</gene>